<organism evidence="6 7">
    <name type="scientific">Neonectria punicea</name>
    <dbReference type="NCBI Taxonomy" id="979145"/>
    <lineage>
        <taxon>Eukaryota</taxon>
        <taxon>Fungi</taxon>
        <taxon>Dikarya</taxon>
        <taxon>Ascomycota</taxon>
        <taxon>Pezizomycotina</taxon>
        <taxon>Sordariomycetes</taxon>
        <taxon>Hypocreomycetidae</taxon>
        <taxon>Hypocreales</taxon>
        <taxon>Nectriaceae</taxon>
        <taxon>Neonectria</taxon>
    </lineage>
</organism>
<feature type="transmembrane region" description="Helical" evidence="5">
    <location>
        <begin position="91"/>
        <end position="114"/>
    </location>
</feature>
<dbReference type="InterPro" id="IPR007568">
    <property type="entry name" value="RTA1"/>
</dbReference>
<evidence type="ECO:0000256" key="4">
    <source>
        <dbReference type="ARBA" id="ARBA00023136"/>
    </source>
</evidence>
<proteinExistence type="predicted"/>
<comment type="caution">
    <text evidence="6">The sequence shown here is derived from an EMBL/GenBank/DDBJ whole genome shotgun (WGS) entry which is preliminary data.</text>
</comment>
<feature type="transmembrane region" description="Helical" evidence="5">
    <location>
        <begin position="49"/>
        <end position="71"/>
    </location>
</feature>
<feature type="transmembrane region" description="Helical" evidence="5">
    <location>
        <begin position="126"/>
        <end position="144"/>
    </location>
</feature>
<gene>
    <name evidence="6" type="ORF">QQX98_005100</name>
</gene>
<accession>A0ABR1H6T7</accession>
<feature type="transmembrane region" description="Helical" evidence="5">
    <location>
        <begin position="244"/>
        <end position="264"/>
    </location>
</feature>
<feature type="transmembrane region" description="Helical" evidence="5">
    <location>
        <begin position="23"/>
        <end position="42"/>
    </location>
</feature>
<evidence type="ECO:0000313" key="7">
    <source>
        <dbReference type="Proteomes" id="UP001498476"/>
    </source>
</evidence>
<evidence type="ECO:0000256" key="5">
    <source>
        <dbReference type="SAM" id="Phobius"/>
    </source>
</evidence>
<feature type="transmembrane region" description="Helical" evidence="5">
    <location>
        <begin position="164"/>
        <end position="188"/>
    </location>
</feature>
<dbReference type="EMBL" id="JAZAVJ010000066">
    <property type="protein sequence ID" value="KAK7416629.1"/>
    <property type="molecule type" value="Genomic_DNA"/>
</dbReference>
<evidence type="ECO:0000256" key="3">
    <source>
        <dbReference type="ARBA" id="ARBA00022989"/>
    </source>
</evidence>
<keyword evidence="7" id="KW-1185">Reference proteome</keyword>
<comment type="subcellular location">
    <subcellularLocation>
        <location evidence="1">Membrane</location>
        <topology evidence="1">Multi-pass membrane protein</topology>
    </subcellularLocation>
</comment>
<reference evidence="6 7" key="1">
    <citation type="journal article" date="2025" name="Microbiol. Resour. Announc.">
        <title>Draft genome sequences for Neonectria magnoliae and Neonectria punicea, canker pathogens of Liriodendron tulipifera and Acer saccharum in West Virginia.</title>
        <authorList>
            <person name="Petronek H.M."/>
            <person name="Kasson M.T."/>
            <person name="Metheny A.M."/>
            <person name="Stauder C.M."/>
            <person name="Lovett B."/>
            <person name="Lynch S.C."/>
            <person name="Garnas J.R."/>
            <person name="Kasson L.R."/>
            <person name="Stajich J.E."/>
        </authorList>
    </citation>
    <scope>NUCLEOTIDE SEQUENCE [LARGE SCALE GENOMIC DNA]</scope>
    <source>
        <strain evidence="6 7">NRRL 64653</strain>
    </source>
</reference>
<keyword evidence="2 5" id="KW-0812">Transmembrane</keyword>
<keyword evidence="4 5" id="KW-0472">Membrane</keyword>
<evidence type="ECO:0000256" key="2">
    <source>
        <dbReference type="ARBA" id="ARBA00022692"/>
    </source>
</evidence>
<evidence type="ECO:0000313" key="6">
    <source>
        <dbReference type="EMBL" id="KAK7416629.1"/>
    </source>
</evidence>
<protein>
    <submittedName>
        <fullName evidence="6">Uncharacterized protein</fullName>
    </submittedName>
</protein>
<evidence type="ECO:0000256" key="1">
    <source>
        <dbReference type="ARBA" id="ARBA00004141"/>
    </source>
</evidence>
<dbReference type="Pfam" id="PF04479">
    <property type="entry name" value="RTA1"/>
    <property type="match status" value="1"/>
</dbReference>
<name>A0ABR1H6T7_9HYPO</name>
<sequence>MSSSCDPDYKDAQFAFYRYEPSLGAAVVFTIIFVVTTILHTFQMIKTKTWYLIAFVLGGACEILGFIGRAIGANEEAGCWTLPPYILQSTFILIGPALMAASIYMVLARIIVLTDGQQYALIKRRFLTKIFVAGDVLALILQAQGGGLMSMAGPDNNFMEMGEIIIIVGLFIQLACFGTFVVVSAVFHRRMNRAPTPKALQTEIRWRDYLRTLYVASGLIWVRSLFRVIEYLEGNDGYLISHEVYIYVFDALLIATTMLWMNWYHPGEIGLLLRGEEINATNGLQLVGVGRKNGTKGRYRESLTSVDSSTASRSALRTQV</sequence>
<keyword evidence="3 5" id="KW-1133">Transmembrane helix</keyword>
<dbReference type="PANTHER" id="PTHR31465:SF35">
    <property type="entry name" value="RTA1 DOMAIN PROTEIN-RELATED"/>
    <property type="match status" value="1"/>
</dbReference>
<dbReference type="Proteomes" id="UP001498476">
    <property type="component" value="Unassembled WGS sequence"/>
</dbReference>
<dbReference type="PANTHER" id="PTHR31465">
    <property type="entry name" value="PROTEIN RTA1-RELATED"/>
    <property type="match status" value="1"/>
</dbReference>